<evidence type="ECO:0008006" key="4">
    <source>
        <dbReference type="Google" id="ProtNLM"/>
    </source>
</evidence>
<evidence type="ECO:0000313" key="2">
    <source>
        <dbReference type="EMBL" id="KAE9525680.1"/>
    </source>
</evidence>
<feature type="compositionally biased region" description="Basic and acidic residues" evidence="1">
    <location>
        <begin position="271"/>
        <end position="290"/>
    </location>
</feature>
<dbReference type="EMBL" id="VYZN01000059">
    <property type="protein sequence ID" value="KAE9525680.1"/>
    <property type="molecule type" value="Genomic_DNA"/>
</dbReference>
<proteinExistence type="predicted"/>
<feature type="region of interest" description="Disordered" evidence="1">
    <location>
        <begin position="204"/>
        <end position="330"/>
    </location>
</feature>
<keyword evidence="3" id="KW-1185">Reference proteome</keyword>
<accession>A0A6G0T4L8</accession>
<feature type="compositionally biased region" description="Basic residues" evidence="1">
    <location>
        <begin position="224"/>
        <end position="234"/>
    </location>
</feature>
<evidence type="ECO:0000256" key="1">
    <source>
        <dbReference type="SAM" id="MobiDB-lite"/>
    </source>
</evidence>
<reference evidence="2 3" key="1">
    <citation type="submission" date="2019-08" db="EMBL/GenBank/DDBJ databases">
        <title>The genome of the soybean aphid Biotype 1, its phylome, world population structure and adaptation to the North American continent.</title>
        <authorList>
            <person name="Giordano R."/>
            <person name="Donthu R.K."/>
            <person name="Hernandez A.G."/>
            <person name="Wright C.L."/>
            <person name="Zimin A.V."/>
        </authorList>
    </citation>
    <scope>NUCLEOTIDE SEQUENCE [LARGE SCALE GENOMIC DNA]</scope>
    <source>
        <tissue evidence="2">Whole aphids</tissue>
    </source>
</reference>
<organism evidence="2 3">
    <name type="scientific">Aphis glycines</name>
    <name type="common">Soybean aphid</name>
    <dbReference type="NCBI Taxonomy" id="307491"/>
    <lineage>
        <taxon>Eukaryota</taxon>
        <taxon>Metazoa</taxon>
        <taxon>Ecdysozoa</taxon>
        <taxon>Arthropoda</taxon>
        <taxon>Hexapoda</taxon>
        <taxon>Insecta</taxon>
        <taxon>Pterygota</taxon>
        <taxon>Neoptera</taxon>
        <taxon>Paraneoptera</taxon>
        <taxon>Hemiptera</taxon>
        <taxon>Sternorrhyncha</taxon>
        <taxon>Aphidomorpha</taxon>
        <taxon>Aphidoidea</taxon>
        <taxon>Aphididae</taxon>
        <taxon>Aphidini</taxon>
        <taxon>Aphis</taxon>
        <taxon>Aphis</taxon>
    </lineage>
</organism>
<protein>
    <recommendedName>
        <fullName evidence="4">CCHC-type domain-containing protein</fullName>
    </recommendedName>
</protein>
<sequence length="566" mass="63983">MVCNGNRITAAGPSKRHQQDSGCCGTAGCYGAVECWMMWYIRMLDAVVQGGQWYQWYRVDPGHLLVWGQKRLWLWIAGADALGLTHRWRKENGQEKTGENGNGKNNKGQLVDEREGAPFVFTGSLGEETSRRSNKRLKDDEGEGVDRFTYGAGSIVDTVELRDYTCILGRRGREISDELLRLIMAMKTEKASMTKAREEAFKKTRTGLMNAERAVKVNIEPEKKKKKKKKKSEKKKSIEGPPLTDGGSIDAKASTSKEEMAPEKLLLVVDKAVEKQPKKPKKGAEPVPKEKGRKRAKIPVRPLPAQQKPKTSEWTTEKRKDRKRNKSKKRVVPDEVRIFLEETQKARENKYGGYVLNWAPKIEEGSEKPKVTPEVTEAQMIKNLWEVLSKKKCAPRFKRLKKVGKDRLYAEPENEETRKLLQKASLDIRRAGERNPHIIVHGVGSEVKDDEIAVLLEEQNESSVTMAPGWFKSLELISHKSRITRKGRDVEFVATPEVGDQIVGQTLCVGLSWCRVGPSVNVRRCHRCHRYGHTGAICKAPSVVWLTSCCALCCTPSRNTVHELCR</sequence>
<dbReference type="AlphaFoldDB" id="A0A6G0T4L8"/>
<dbReference type="Proteomes" id="UP000475862">
    <property type="component" value="Unassembled WGS sequence"/>
</dbReference>
<feature type="compositionally biased region" description="Basic and acidic residues" evidence="1">
    <location>
        <begin position="213"/>
        <end position="223"/>
    </location>
</feature>
<name>A0A6G0T4L8_APHGL</name>
<gene>
    <name evidence="2" type="ORF">AGLY_014207</name>
</gene>
<comment type="caution">
    <text evidence="2">The sequence shown here is derived from an EMBL/GenBank/DDBJ whole genome shotgun (WGS) entry which is preliminary data.</text>
</comment>
<evidence type="ECO:0000313" key="3">
    <source>
        <dbReference type="Proteomes" id="UP000475862"/>
    </source>
</evidence>
<feature type="compositionally biased region" description="Basic residues" evidence="1">
    <location>
        <begin position="320"/>
        <end position="330"/>
    </location>
</feature>
<dbReference type="OrthoDB" id="6628127at2759"/>